<name>A0ABR9V104_9CHRO</name>
<gene>
    <name evidence="3" type="ORF">IQ215_02490</name>
</gene>
<comment type="caution">
    <text evidence="3">The sequence shown here is derived from an EMBL/GenBank/DDBJ whole genome shotgun (WGS) entry which is preliminary data.</text>
</comment>
<dbReference type="RefSeq" id="WP_193799770.1">
    <property type="nucleotide sequence ID" value="NZ_JADEWC010000003.1"/>
</dbReference>
<evidence type="ECO:0000256" key="1">
    <source>
        <dbReference type="ARBA" id="ARBA00023002"/>
    </source>
</evidence>
<sequence length="367" mass="40201">MKKIVIIGAGVVGSAIAFELSQDAQLDITLIDEKEPAQGSTGGALGLLMGVMSQKIKGRAWRLRENSLKRYKTLLPELEALTGLNIPYNRHGIVKLLFSSDNLDKWHTLAEKRAEQGYSLEVWNRAKLQSICPEVQGEEIIGAVSSMDDLQINPIPLTQALALGARRRGVKCIFGQKVDNFILKTQDSEEKKVCEGLSVGGKPLGADLVIISAGLGSTPLTEKLNQGVEIKPVLGQAMVLHSQSWKHRADFNPVITGDDVHIVPLEGNRFWVGATLEFANEDGIVIEDKQLMANLYQRAIAFCPALKSASIISQWSGKRPRPQGRPAPIIEWLEGYDNVILATAHYRNGILLAPATAMEVRELIMNV</sequence>
<dbReference type="PANTHER" id="PTHR13847">
    <property type="entry name" value="SARCOSINE DEHYDROGENASE-RELATED"/>
    <property type="match status" value="1"/>
</dbReference>
<reference evidence="3 4" key="1">
    <citation type="submission" date="2020-10" db="EMBL/GenBank/DDBJ databases">
        <authorList>
            <person name="Castelo-Branco R."/>
            <person name="Eusebio N."/>
            <person name="Adriana R."/>
            <person name="Vieira A."/>
            <person name="Brugerolle De Fraissinette N."/>
            <person name="Rezende De Castro R."/>
            <person name="Schneider M.P."/>
            <person name="Vasconcelos V."/>
            <person name="Leao P.N."/>
        </authorList>
    </citation>
    <scope>NUCLEOTIDE SEQUENCE [LARGE SCALE GENOMIC DNA]</scope>
    <source>
        <strain evidence="3 4">LEGE 03274</strain>
    </source>
</reference>
<feature type="domain" description="FAD dependent oxidoreductase" evidence="2">
    <location>
        <begin position="3"/>
        <end position="363"/>
    </location>
</feature>
<evidence type="ECO:0000259" key="2">
    <source>
        <dbReference type="Pfam" id="PF01266"/>
    </source>
</evidence>
<evidence type="ECO:0000313" key="4">
    <source>
        <dbReference type="Proteomes" id="UP000654604"/>
    </source>
</evidence>
<dbReference type="PANTHER" id="PTHR13847:SF289">
    <property type="entry name" value="GLYCINE OXIDASE"/>
    <property type="match status" value="1"/>
</dbReference>
<dbReference type="SUPFAM" id="SSF54373">
    <property type="entry name" value="FAD-linked reductases, C-terminal domain"/>
    <property type="match status" value="1"/>
</dbReference>
<dbReference type="Gene3D" id="3.50.50.60">
    <property type="entry name" value="FAD/NAD(P)-binding domain"/>
    <property type="match status" value="1"/>
</dbReference>
<dbReference type="InterPro" id="IPR036188">
    <property type="entry name" value="FAD/NAD-bd_sf"/>
</dbReference>
<keyword evidence="4" id="KW-1185">Reference proteome</keyword>
<protein>
    <submittedName>
        <fullName evidence="3">FAD-binding oxidoreductase</fullName>
    </submittedName>
</protein>
<keyword evidence="1" id="KW-0560">Oxidoreductase</keyword>
<dbReference type="Pfam" id="PF01266">
    <property type="entry name" value="DAO"/>
    <property type="match status" value="1"/>
</dbReference>
<dbReference type="SUPFAM" id="SSF51905">
    <property type="entry name" value="FAD/NAD(P)-binding domain"/>
    <property type="match status" value="1"/>
</dbReference>
<accession>A0ABR9V104</accession>
<dbReference type="Proteomes" id="UP000654604">
    <property type="component" value="Unassembled WGS sequence"/>
</dbReference>
<proteinExistence type="predicted"/>
<dbReference type="Gene3D" id="3.30.9.10">
    <property type="entry name" value="D-Amino Acid Oxidase, subunit A, domain 2"/>
    <property type="match status" value="1"/>
</dbReference>
<dbReference type="InterPro" id="IPR006076">
    <property type="entry name" value="FAD-dep_OxRdtase"/>
</dbReference>
<organism evidence="3 4">
    <name type="scientific">Cyanobacterium stanieri LEGE 03274</name>
    <dbReference type="NCBI Taxonomy" id="1828756"/>
    <lineage>
        <taxon>Bacteria</taxon>
        <taxon>Bacillati</taxon>
        <taxon>Cyanobacteriota</taxon>
        <taxon>Cyanophyceae</taxon>
        <taxon>Oscillatoriophycideae</taxon>
        <taxon>Chroococcales</taxon>
        <taxon>Geminocystaceae</taxon>
        <taxon>Cyanobacterium</taxon>
    </lineage>
</organism>
<evidence type="ECO:0000313" key="3">
    <source>
        <dbReference type="EMBL" id="MBE9221555.1"/>
    </source>
</evidence>
<dbReference type="EMBL" id="JADEWC010000003">
    <property type="protein sequence ID" value="MBE9221555.1"/>
    <property type="molecule type" value="Genomic_DNA"/>
</dbReference>